<dbReference type="SUPFAM" id="SSF54654">
    <property type="entry name" value="CI-2 family of serine protease inhibitors"/>
    <property type="match status" value="1"/>
</dbReference>
<dbReference type="GO" id="GO:0009611">
    <property type="term" value="P:response to wounding"/>
    <property type="evidence" value="ECO:0007669"/>
    <property type="project" value="InterPro"/>
</dbReference>
<evidence type="ECO:0000256" key="2">
    <source>
        <dbReference type="ARBA" id="ARBA00022900"/>
    </source>
</evidence>
<name>A0A6C0FCC5_9ZZZZ</name>
<dbReference type="EMBL" id="MN738832">
    <property type="protein sequence ID" value="QHT38674.1"/>
    <property type="molecule type" value="Genomic_DNA"/>
</dbReference>
<reference evidence="3" key="1">
    <citation type="journal article" date="2020" name="Nature">
        <title>Giant virus diversity and host interactions through global metagenomics.</title>
        <authorList>
            <person name="Schulz F."/>
            <person name="Roux S."/>
            <person name="Paez-Espino D."/>
            <person name="Jungbluth S."/>
            <person name="Walsh D.A."/>
            <person name="Denef V.J."/>
            <person name="McMahon K.D."/>
            <person name="Konstantinidis K.T."/>
            <person name="Eloe-Fadrosh E.A."/>
            <person name="Kyrpides N.C."/>
            <person name="Woyke T."/>
        </authorList>
    </citation>
    <scope>NUCLEOTIDE SEQUENCE</scope>
    <source>
        <strain evidence="3">GVMAG-S-ERX556106-38</strain>
    </source>
</reference>
<keyword evidence="2" id="KW-0722">Serine protease inhibitor</keyword>
<sequence>MTSTLNEPIPVTSTNLRPFTNKDITNDIAYKHGMARPLKHYRLGIINAVTMDPSSSDVKYLTTNVNRYVNSSKSTPLLSLINRPGGVFESTSNVNFASDLVNDVRDDKRLSDCCQAEKALRRVRGAPTKIDKTYYQTSQQYRHARCNTIDQKSFQYTNGGNGKYLANCAADSKKACNEVIYKPNNAQFSTQGGVSSSDRTTRLTLNTIKKEVDGQKNKATLQNYNSVFGASSVPFILKAKSDVKLPCKNGNYSCYELQQDKDKKSWPKLVGMNKDDAIVVIKTQNPSLTVIPVPENSPVTMDYRLDRVRVFYNTETNTVVYQPMLG</sequence>
<keyword evidence="1" id="KW-0646">Protease inhibitor</keyword>
<organism evidence="3">
    <name type="scientific">viral metagenome</name>
    <dbReference type="NCBI Taxonomy" id="1070528"/>
    <lineage>
        <taxon>unclassified sequences</taxon>
        <taxon>metagenomes</taxon>
        <taxon>organismal metagenomes</taxon>
    </lineage>
</organism>
<dbReference type="InterPro" id="IPR036354">
    <property type="entry name" value="Prot_inh_pot1_sf"/>
</dbReference>
<dbReference type="AlphaFoldDB" id="A0A6C0FCC5"/>
<dbReference type="PRINTS" id="PR00292">
    <property type="entry name" value="POTATOINHBTR"/>
</dbReference>
<evidence type="ECO:0000313" key="3">
    <source>
        <dbReference type="EMBL" id="QHT38674.1"/>
    </source>
</evidence>
<dbReference type="GO" id="GO:0004867">
    <property type="term" value="F:serine-type endopeptidase inhibitor activity"/>
    <property type="evidence" value="ECO:0007669"/>
    <property type="project" value="UniProtKB-KW"/>
</dbReference>
<evidence type="ECO:0000256" key="1">
    <source>
        <dbReference type="ARBA" id="ARBA00022690"/>
    </source>
</evidence>
<dbReference type="InterPro" id="IPR000864">
    <property type="entry name" value="Prot_inh_pot1"/>
</dbReference>
<protein>
    <submittedName>
        <fullName evidence="3">Uncharacterized protein</fullName>
    </submittedName>
</protein>
<dbReference type="PANTHER" id="PTHR33091">
    <property type="entry name" value="PROTEIN, PUTATIVE, EXPRESSED-RELATED"/>
    <property type="match status" value="1"/>
</dbReference>
<proteinExistence type="predicted"/>
<dbReference type="Pfam" id="PF00280">
    <property type="entry name" value="potato_inhibit"/>
    <property type="match status" value="1"/>
</dbReference>
<dbReference type="PANTHER" id="PTHR33091:SF69">
    <property type="entry name" value="INHIBITOR OF TRYPSIN AND HAGEMAN FACTOR-LIKE"/>
    <property type="match status" value="1"/>
</dbReference>
<dbReference type="Gene3D" id="3.30.10.10">
    <property type="entry name" value="Trypsin Inhibitor V, subunit A"/>
    <property type="match status" value="1"/>
</dbReference>
<accession>A0A6C0FCC5</accession>